<accession>A0A6J5KT81</accession>
<dbReference type="EMBL" id="LR796186">
    <property type="protein sequence ID" value="CAB4125664.1"/>
    <property type="molecule type" value="Genomic_DNA"/>
</dbReference>
<evidence type="ECO:0000313" key="1">
    <source>
        <dbReference type="EMBL" id="CAB4125664.1"/>
    </source>
</evidence>
<protein>
    <submittedName>
        <fullName evidence="1">Uncharacterized protein</fullName>
    </submittedName>
</protein>
<name>A0A6J5KT81_9CAUD</name>
<proteinExistence type="predicted"/>
<organism evidence="1">
    <name type="scientific">uncultured Caudovirales phage</name>
    <dbReference type="NCBI Taxonomy" id="2100421"/>
    <lineage>
        <taxon>Viruses</taxon>
        <taxon>Duplodnaviria</taxon>
        <taxon>Heunggongvirae</taxon>
        <taxon>Uroviricota</taxon>
        <taxon>Caudoviricetes</taxon>
        <taxon>Peduoviridae</taxon>
        <taxon>Maltschvirus</taxon>
        <taxon>Maltschvirus maltsch</taxon>
    </lineage>
</organism>
<reference evidence="1" key="1">
    <citation type="submission" date="2020-04" db="EMBL/GenBank/DDBJ databases">
        <authorList>
            <person name="Chiriac C."/>
            <person name="Salcher M."/>
            <person name="Ghai R."/>
            <person name="Kavagutti S V."/>
        </authorList>
    </citation>
    <scope>NUCLEOTIDE SEQUENCE</scope>
</reference>
<gene>
    <name evidence="1" type="ORF">UFOVP58_195</name>
</gene>
<sequence length="201" mass="23556">MVFRSSAEKKQSTSAKCAGVNMNIFYLDEDVEECAKMHVDKHVVKMILEYSQLLSTAHRVLDGDESTQKSFTGRNVKRYTLSGERESKLYVATHINHPSAVWVRKSAGNYYWLTKLLLELCKEYTYRYGKVHKCERDGLVKMLYERWPDNMSVILFTEPTPAMPDEFIVDGDSIKSYRNYYLGSKTRMFSWKNREVPYWIA</sequence>